<dbReference type="SUPFAM" id="SSF48208">
    <property type="entry name" value="Six-hairpin glycosidases"/>
    <property type="match status" value="1"/>
</dbReference>
<dbReference type="GO" id="GO:0004134">
    <property type="term" value="F:4-alpha-glucanotransferase activity"/>
    <property type="evidence" value="ECO:0007669"/>
    <property type="project" value="InterPro"/>
</dbReference>
<dbReference type="GO" id="GO:0005980">
    <property type="term" value="P:glycogen catabolic process"/>
    <property type="evidence" value="ECO:0007669"/>
    <property type="project" value="InterPro"/>
</dbReference>
<sequence length="161" mass="18634">MVVAPELFTPERAWNALEIVQKRLTGPIGMCTLSRDDLAYRGYYDNSNDSCDYSIARGFNYHQGPEWIWPTGYYLRARLKFARMLSQSDPKKWGYLTFSVDTECQKTFARLNQKLESNQWFSLPELTNSNGQVCKDSCEAQAWSVGCILEALYELIFNQNK</sequence>
<dbReference type="InterPro" id="IPR032790">
    <property type="entry name" value="GDE_C"/>
</dbReference>
<dbReference type="InterPro" id="IPR012341">
    <property type="entry name" value="6hp_glycosidase-like_sf"/>
</dbReference>
<dbReference type="PANTHER" id="PTHR10569">
    <property type="entry name" value="GLYCOGEN DEBRANCHING ENZYME"/>
    <property type="match status" value="1"/>
</dbReference>
<evidence type="ECO:0000259" key="1">
    <source>
        <dbReference type="Pfam" id="PF06202"/>
    </source>
</evidence>
<dbReference type="AlphaFoldDB" id="Q5DEU4"/>
<dbReference type="GO" id="GO:0004135">
    <property type="term" value="F:amylo-alpha-1,6-glucosidase activity"/>
    <property type="evidence" value="ECO:0007669"/>
    <property type="project" value="InterPro"/>
</dbReference>
<dbReference type="Pfam" id="PF06202">
    <property type="entry name" value="GDE_C"/>
    <property type="match status" value="1"/>
</dbReference>
<name>Q5DEU4_SCHJA</name>
<dbReference type="Gene3D" id="1.50.10.10">
    <property type="match status" value="1"/>
</dbReference>
<proteinExistence type="evidence at transcript level"/>
<evidence type="ECO:0000313" key="2">
    <source>
        <dbReference type="EMBL" id="AAW25662.1"/>
    </source>
</evidence>
<reference evidence="2" key="1">
    <citation type="submission" date="2004-11" db="EMBL/GenBank/DDBJ databases">
        <title>The full-length cDNA sequences of Schistosoma japonicum genes.</title>
        <authorList>
            <person name="Han Z."/>
        </authorList>
    </citation>
    <scope>NUCLEOTIDE SEQUENCE</scope>
</reference>
<dbReference type="PANTHER" id="PTHR10569:SF2">
    <property type="entry name" value="GLYCOGEN DEBRANCHING ENZYME"/>
    <property type="match status" value="1"/>
</dbReference>
<accession>Q5DEU4</accession>
<dbReference type="InterPro" id="IPR008928">
    <property type="entry name" value="6-hairpin_glycosidase_sf"/>
</dbReference>
<dbReference type="EMBL" id="AY813930">
    <property type="protein sequence ID" value="AAW25662.1"/>
    <property type="molecule type" value="mRNA"/>
</dbReference>
<feature type="domain" description="Glycogen debranching enzyme C-terminal" evidence="1">
    <location>
        <begin position="1"/>
        <end position="150"/>
    </location>
</feature>
<dbReference type="InterPro" id="IPR010401">
    <property type="entry name" value="AGL/Gdb1"/>
</dbReference>
<protein>
    <submittedName>
        <fullName evidence="2">SJCHGC08395 protein</fullName>
    </submittedName>
</protein>
<reference evidence="2" key="2">
    <citation type="journal article" date="2006" name="PLoS Pathog.">
        <title>New perspectives on host-parasite interplay by comparative transcriptomic and proteomic analyses of Schistosoma japonicum.</title>
        <authorList>
            <person name="Liu F."/>
            <person name="Lu J."/>
            <person name="Hu W."/>
            <person name="Wang S.Y."/>
            <person name="Cui S.J."/>
            <person name="Chi M."/>
            <person name="Yan Q."/>
            <person name="Wang X.R."/>
            <person name="Song H.D."/>
            <person name="Xu X.N."/>
            <person name="Wang J.J."/>
            <person name="Zhang X.L."/>
            <person name="Zhang X."/>
            <person name="Wang Z.Q."/>
            <person name="Xue C.L."/>
            <person name="Brindley P.J."/>
            <person name="McManus D.P."/>
            <person name="Yang P.Y."/>
            <person name="Feng Z."/>
            <person name="Chen Z."/>
            <person name="Han Z.G."/>
        </authorList>
    </citation>
    <scope>NUCLEOTIDE SEQUENCE</scope>
</reference>
<organism evidence="2">
    <name type="scientific">Schistosoma japonicum</name>
    <name type="common">Blood fluke</name>
    <dbReference type="NCBI Taxonomy" id="6182"/>
    <lineage>
        <taxon>Eukaryota</taxon>
        <taxon>Metazoa</taxon>
        <taxon>Spiralia</taxon>
        <taxon>Lophotrochozoa</taxon>
        <taxon>Platyhelminthes</taxon>
        <taxon>Trematoda</taxon>
        <taxon>Digenea</taxon>
        <taxon>Strigeidida</taxon>
        <taxon>Schistosomatoidea</taxon>
        <taxon>Schistosomatidae</taxon>
        <taxon>Schistosoma</taxon>
    </lineage>
</organism>